<feature type="transmembrane region" description="Helical" evidence="1">
    <location>
        <begin position="12"/>
        <end position="30"/>
    </location>
</feature>
<sequence>MSTISDRWKYADYAALLFGAAAMLIFFFNWPRLGHTAEAAVCFILGAAGLAYLAGGLWMWLRRRIEFDWMLVKGNFMRKVLCLVTLLPFTLTSAILLCGIDAQTMLTAEGSSSGIEDPSIFWTVFYHIIDPGNQHMVAGNAALGWTALLAVLGMLLLGGLLVTTLINWFDKRREQWLSGKIRYGERQFGAGFAIVIGANEIVASVIRNLLSDETSGLRAGDAAEKRRMRRLNFRSERYNRNVILQTSRNPEEVRDELSSHLPAGELRRVVIYSALRDSKDEIGLLHPQLASEIYVLGESTDADPAEISHDALNMKCVNLLAAELGRRRGAVQKSGDAPKASDGGHEDARAVHRKVCKVLFEYQTTYSVFQFSDIPGAVKENLVFIPFNRYECWAQRVLVDGAVEEAAAASGRIGYTPLDGYDGLPADSDEFVHFIIIGMSKTGVAMGVEAAFQAHYPNFRRARTRISFIASDADREMRFMTGRYKSLFGLARHRFLDLSSAGAEAPDPEEGWTDPMEQEGCPWRHLSEDGANFIDTEFEFVKGDIESGEVRGWLRKAAAEKNARLTVAVCLNQTHQAVAASLYLPQEVYLKAQQIWVFQKESADIILNLNNTQSCDRRYEKLRPFGMLYGEYMRDRSSYLKAVLVNGAYELDGEEFKASERDMADKKTWKDLRERWKKLTVAQQWSNRYFADSMYQKLRAVCGRLPEDMFSVPDIQKKLEDAVANNALQLAECEHNRWNMQQLLMEFSPADAATDEELRRMNARLEAARPSLEAWKAKVGWQSMNKDERKKAKESDEYKATEYGIEESRFDSRKKELKFGVARVHPNICSYSHLDAVDSGAKPYDKHLNAAIPAILIMVDGWGKVRLKDSQTV</sequence>
<organism evidence="2 3">
    <name type="scientific">Candidatus Cryptobacteroides merdipullorum</name>
    <dbReference type="NCBI Taxonomy" id="2840771"/>
    <lineage>
        <taxon>Bacteria</taxon>
        <taxon>Pseudomonadati</taxon>
        <taxon>Bacteroidota</taxon>
        <taxon>Bacteroidia</taxon>
        <taxon>Bacteroidales</taxon>
        <taxon>Candidatus Cryptobacteroides</taxon>
    </lineage>
</organism>
<evidence type="ECO:0000313" key="3">
    <source>
        <dbReference type="Proteomes" id="UP000886881"/>
    </source>
</evidence>
<feature type="transmembrane region" description="Helical" evidence="1">
    <location>
        <begin position="36"/>
        <end position="60"/>
    </location>
</feature>
<dbReference type="AlphaFoldDB" id="A0A9D1KHL3"/>
<proteinExistence type="predicted"/>
<evidence type="ECO:0000256" key="1">
    <source>
        <dbReference type="SAM" id="Phobius"/>
    </source>
</evidence>
<comment type="caution">
    <text evidence="2">The sequence shown here is derived from an EMBL/GenBank/DDBJ whole genome shotgun (WGS) entry which is preliminary data.</text>
</comment>
<feature type="transmembrane region" description="Helical" evidence="1">
    <location>
        <begin position="80"/>
        <end position="102"/>
    </location>
</feature>
<keyword evidence="1" id="KW-0812">Transmembrane</keyword>
<feature type="transmembrane region" description="Helical" evidence="1">
    <location>
        <begin position="142"/>
        <end position="169"/>
    </location>
</feature>
<reference evidence="2" key="2">
    <citation type="journal article" date="2021" name="PeerJ">
        <title>Extensive microbial diversity within the chicken gut microbiome revealed by metagenomics and culture.</title>
        <authorList>
            <person name="Gilroy R."/>
            <person name="Ravi A."/>
            <person name="Getino M."/>
            <person name="Pursley I."/>
            <person name="Horton D.L."/>
            <person name="Alikhan N.F."/>
            <person name="Baker D."/>
            <person name="Gharbi K."/>
            <person name="Hall N."/>
            <person name="Watson M."/>
            <person name="Adriaenssens E.M."/>
            <person name="Foster-Nyarko E."/>
            <person name="Jarju S."/>
            <person name="Secka A."/>
            <person name="Antonio M."/>
            <person name="Oren A."/>
            <person name="Chaudhuri R.R."/>
            <person name="La Ragione R."/>
            <person name="Hildebrand F."/>
            <person name="Pallen M.J."/>
        </authorList>
    </citation>
    <scope>NUCLEOTIDE SEQUENCE</scope>
    <source>
        <strain evidence="2">ChiHecec2B26-709</strain>
    </source>
</reference>
<reference evidence="2" key="1">
    <citation type="submission" date="2020-10" db="EMBL/GenBank/DDBJ databases">
        <authorList>
            <person name="Gilroy R."/>
        </authorList>
    </citation>
    <scope>NUCLEOTIDE SEQUENCE</scope>
    <source>
        <strain evidence="2">ChiHecec2B26-709</strain>
    </source>
</reference>
<evidence type="ECO:0008006" key="4">
    <source>
        <dbReference type="Google" id="ProtNLM"/>
    </source>
</evidence>
<dbReference type="Proteomes" id="UP000886881">
    <property type="component" value="Unassembled WGS sequence"/>
</dbReference>
<keyword evidence="1" id="KW-0472">Membrane</keyword>
<dbReference type="EMBL" id="DVLC01000149">
    <property type="protein sequence ID" value="HIT47861.1"/>
    <property type="molecule type" value="Genomic_DNA"/>
</dbReference>
<keyword evidence="1" id="KW-1133">Transmembrane helix</keyword>
<name>A0A9D1KHL3_9BACT</name>
<accession>A0A9D1KHL3</accession>
<gene>
    <name evidence="2" type="ORF">IAC35_08435</name>
</gene>
<protein>
    <recommendedName>
        <fullName evidence="4">Ryanodine receptor Ryr domain-containing protein</fullName>
    </recommendedName>
</protein>
<evidence type="ECO:0000313" key="2">
    <source>
        <dbReference type="EMBL" id="HIT47861.1"/>
    </source>
</evidence>
<feature type="transmembrane region" description="Helical" evidence="1">
    <location>
        <begin position="190"/>
        <end position="210"/>
    </location>
</feature>